<proteinExistence type="predicted"/>
<organism evidence="1 2">
    <name type="scientific">Planoprotostelium fungivorum</name>
    <dbReference type="NCBI Taxonomy" id="1890364"/>
    <lineage>
        <taxon>Eukaryota</taxon>
        <taxon>Amoebozoa</taxon>
        <taxon>Evosea</taxon>
        <taxon>Variosea</taxon>
        <taxon>Cavosteliida</taxon>
        <taxon>Cavosteliaceae</taxon>
        <taxon>Planoprotostelium</taxon>
    </lineage>
</organism>
<accession>A0A2P6NBW7</accession>
<dbReference type="EMBL" id="MDYQ01000124">
    <property type="protein sequence ID" value="PRP81447.1"/>
    <property type="molecule type" value="Genomic_DNA"/>
</dbReference>
<dbReference type="AlphaFoldDB" id="A0A2P6NBW7"/>
<evidence type="ECO:0000313" key="1">
    <source>
        <dbReference type="EMBL" id="PRP81447.1"/>
    </source>
</evidence>
<sequence>MCHKVTDFIFLTVTTIDYHSILIRYTPLKLSPLSLPPQNSGTELMVELLLRSPRVDPSVPQLILIPLDHLKKGFVARAKHVI</sequence>
<dbReference type="Proteomes" id="UP000241769">
    <property type="component" value="Unassembled WGS sequence"/>
</dbReference>
<gene>
    <name evidence="1" type="ORF">PROFUN_10977</name>
</gene>
<dbReference type="InParanoid" id="A0A2P6NBW7"/>
<evidence type="ECO:0000313" key="2">
    <source>
        <dbReference type="Proteomes" id="UP000241769"/>
    </source>
</evidence>
<reference evidence="1 2" key="1">
    <citation type="journal article" date="2018" name="Genome Biol. Evol.">
        <title>Multiple Roots of Fruiting Body Formation in Amoebozoa.</title>
        <authorList>
            <person name="Hillmann F."/>
            <person name="Forbes G."/>
            <person name="Novohradska S."/>
            <person name="Ferling I."/>
            <person name="Riege K."/>
            <person name="Groth M."/>
            <person name="Westermann M."/>
            <person name="Marz M."/>
            <person name="Spaller T."/>
            <person name="Winckler T."/>
            <person name="Schaap P."/>
            <person name="Glockner G."/>
        </authorList>
    </citation>
    <scope>NUCLEOTIDE SEQUENCE [LARGE SCALE GENOMIC DNA]</scope>
    <source>
        <strain evidence="1 2">Jena</strain>
    </source>
</reference>
<comment type="caution">
    <text evidence="1">The sequence shown here is derived from an EMBL/GenBank/DDBJ whole genome shotgun (WGS) entry which is preliminary data.</text>
</comment>
<keyword evidence="2" id="KW-1185">Reference proteome</keyword>
<name>A0A2P6NBW7_9EUKA</name>
<protein>
    <submittedName>
        <fullName evidence="1">Uncharacterized protein</fullName>
    </submittedName>
</protein>